<evidence type="ECO:0000259" key="8">
    <source>
        <dbReference type="Pfam" id="PF23220"/>
    </source>
</evidence>
<accession>A0A2G5DGI1</accession>
<evidence type="ECO:0000259" key="9">
    <source>
        <dbReference type="Pfam" id="PF23231"/>
    </source>
</evidence>
<feature type="domain" description="Pre-mRNA-splicing factor SYF1 central HAT repeats" evidence="8">
    <location>
        <begin position="131"/>
        <end position="330"/>
    </location>
</feature>
<protein>
    <submittedName>
        <fullName evidence="11">Uncharacterized protein</fullName>
    </submittedName>
</protein>
<dbReference type="Gene3D" id="1.25.40.10">
    <property type="entry name" value="Tetratricopeptide repeat domain"/>
    <property type="match status" value="4"/>
</dbReference>
<proteinExistence type="inferred from homology"/>
<dbReference type="PANTHER" id="PTHR11246:SF5">
    <property type="entry name" value="PRE-MRNA-SPLICING FACTOR SYF1"/>
    <property type="match status" value="1"/>
</dbReference>
<evidence type="ECO:0000256" key="4">
    <source>
        <dbReference type="ARBA" id="ARBA00022728"/>
    </source>
</evidence>
<dbReference type="InterPro" id="IPR011990">
    <property type="entry name" value="TPR-like_helical_dom_sf"/>
</dbReference>
<dbReference type="InterPro" id="IPR055433">
    <property type="entry name" value="HAT_Syf1-like_N"/>
</dbReference>
<dbReference type="InterPro" id="IPR056350">
    <property type="entry name" value="HAT_Syf1_central"/>
</dbReference>
<dbReference type="InParanoid" id="A0A2G5DGI1"/>
<dbReference type="Proteomes" id="UP000230069">
    <property type="component" value="Unassembled WGS sequence"/>
</dbReference>
<dbReference type="InterPro" id="IPR045075">
    <property type="entry name" value="Syf1-like"/>
</dbReference>
<dbReference type="GO" id="GO:0071014">
    <property type="term" value="C:post-mRNA release spliceosomal complex"/>
    <property type="evidence" value="ECO:0007669"/>
    <property type="project" value="TreeGrafter"/>
</dbReference>
<dbReference type="GO" id="GO:0000974">
    <property type="term" value="C:Prp19 complex"/>
    <property type="evidence" value="ECO:0007669"/>
    <property type="project" value="TreeGrafter"/>
</dbReference>
<keyword evidence="4" id="KW-0747">Spliceosome</keyword>
<dbReference type="InterPro" id="IPR003107">
    <property type="entry name" value="HAT"/>
</dbReference>
<evidence type="ECO:0000259" key="10">
    <source>
        <dbReference type="Pfam" id="PF23233"/>
    </source>
</evidence>
<name>A0A2G5DGI1_AQUCA</name>
<dbReference type="EMBL" id="KZ305037">
    <property type="protein sequence ID" value="PIA42629.1"/>
    <property type="molecule type" value="Genomic_DNA"/>
</dbReference>
<dbReference type="Pfam" id="PF23233">
    <property type="entry name" value="HAT_Syf1_CNRKL1_N"/>
    <property type="match status" value="1"/>
</dbReference>
<dbReference type="SUPFAM" id="SSF48452">
    <property type="entry name" value="TPR-like"/>
    <property type="match status" value="3"/>
</dbReference>
<dbReference type="PANTHER" id="PTHR11246">
    <property type="entry name" value="PRE-MRNA SPLICING FACTOR"/>
    <property type="match status" value="1"/>
</dbReference>
<evidence type="ECO:0000313" key="12">
    <source>
        <dbReference type="Proteomes" id="UP000230069"/>
    </source>
</evidence>
<dbReference type="Pfam" id="PF23231">
    <property type="entry name" value="HAT_Syf1_CNRKL1_C"/>
    <property type="match status" value="1"/>
</dbReference>
<gene>
    <name evidence="11" type="ORF">AQUCO_02000224v1</name>
</gene>
<evidence type="ECO:0000256" key="7">
    <source>
        <dbReference type="ARBA" id="ARBA00023242"/>
    </source>
</evidence>
<comment type="similarity">
    <text evidence="2">Belongs to the crooked-neck family.</text>
</comment>
<evidence type="ECO:0000256" key="6">
    <source>
        <dbReference type="ARBA" id="ARBA00023187"/>
    </source>
</evidence>
<evidence type="ECO:0000313" key="11">
    <source>
        <dbReference type="EMBL" id="PIA42629.1"/>
    </source>
</evidence>
<comment type="subcellular location">
    <subcellularLocation>
        <location evidence="1">Nucleus</location>
    </subcellularLocation>
</comment>
<dbReference type="GO" id="GO:0000349">
    <property type="term" value="P:generation of catalytic spliceosome for first transesterification step"/>
    <property type="evidence" value="ECO:0007669"/>
    <property type="project" value="TreeGrafter"/>
</dbReference>
<keyword evidence="5" id="KW-0677">Repeat</keyword>
<dbReference type="FunFam" id="1.25.40.10:FF:000137">
    <property type="entry name" value="Pre-mRNA-splicing factor syf1"/>
    <property type="match status" value="1"/>
</dbReference>
<dbReference type="STRING" id="218851.A0A2G5DGI1"/>
<feature type="domain" description="Pre-mRNA-splicing factor Syf1-like N-terminal HAT-repeats" evidence="10">
    <location>
        <begin position="8"/>
        <end position="126"/>
    </location>
</feature>
<dbReference type="OrthoDB" id="10067343at2759"/>
<dbReference type="FunFam" id="1.25.40.10:FF:000023">
    <property type="entry name" value="Pre-mRNA-splicing factor SYF1"/>
    <property type="match status" value="1"/>
</dbReference>
<evidence type="ECO:0000256" key="5">
    <source>
        <dbReference type="ARBA" id="ARBA00022737"/>
    </source>
</evidence>
<evidence type="ECO:0000256" key="1">
    <source>
        <dbReference type="ARBA" id="ARBA00004123"/>
    </source>
</evidence>
<dbReference type="Pfam" id="PF23220">
    <property type="entry name" value="HAT_Syf1_M"/>
    <property type="match status" value="1"/>
</dbReference>
<dbReference type="GO" id="GO:0071007">
    <property type="term" value="C:U2-type catalytic step 2 spliceosome"/>
    <property type="evidence" value="ECO:0007669"/>
    <property type="project" value="TreeGrafter"/>
</dbReference>
<keyword evidence="12" id="KW-1185">Reference proteome</keyword>
<dbReference type="SMART" id="SM00386">
    <property type="entry name" value="HAT"/>
    <property type="match status" value="10"/>
</dbReference>
<evidence type="ECO:0000256" key="3">
    <source>
        <dbReference type="ARBA" id="ARBA00022664"/>
    </source>
</evidence>
<sequence>MFMEMEPLKASPVSYKIWSTYLSECREIVKSLPITHPRYESLNNCFERVLAIMHKMPCIWLMYLNHLMDQELIITKTHRTFDRALNALPITQHDRIWSLYLQFVEQDGVPLLTSLAVRRRYLKFDPTYFNTYVQFLIKSNLWQEEAAESLTRDLNDYSDKHQLWVDLCRLLSRHSTNVSALKVDDIIRAGIEKVAGQVGCLWTSLADYYIRRGLFGKAQGIFEEGMSTVVTVRDFSVIFDAYCMFEETALASKLEASPCFSSDEEEELGDNVDLRLARLEHLIDRRPELQNNVLLRQNPHDVEEWHKRVKLFKGDPLRQLLTYTEAVRTVDPIKAVGKPHTLWVNFAKLHEERGDTCNAREIFEKGTQIQYNTVDDLAKVWCEWIQFERRHKNFEGALELVSRATAEPSLEVKQRVAAKGSMPVQMKLHKSLRLWTLYAELQECLGTLESVRSVYDHILDLKIATPQLVLMYASFLEEHKFFEDSYKIYERGTQMFKFPHVADIWMTYISKFVERYGNKKLERARDMFDRALAMAPAEYAKPLYLKYAELEEEFGLAKRAMLVYDQAVKHVPDSEKMSIYNIYIACAAKFFGVCKTREIYELAINSGLPDKDIKVMWMKYAELENSLGEIDRVRAIYKFASQLADQQYDTDFWKNWLQFELHHGNQSTLQEMLRNKRIVLATYSQLSSAVNHTSVKDNTRRLHDSDLGALGRIKRQKHY</sequence>
<keyword evidence="7" id="KW-0539">Nucleus</keyword>
<dbReference type="AlphaFoldDB" id="A0A2G5DGI1"/>
<feature type="domain" description="Pre-mRNA-splicing factor Syf1/CRNKL1-like C-terminal HAT-repeats" evidence="9">
    <location>
        <begin position="332"/>
        <end position="700"/>
    </location>
</feature>
<keyword evidence="6" id="KW-0508">mRNA splicing</keyword>
<organism evidence="11 12">
    <name type="scientific">Aquilegia coerulea</name>
    <name type="common">Rocky mountain columbine</name>
    <dbReference type="NCBI Taxonomy" id="218851"/>
    <lineage>
        <taxon>Eukaryota</taxon>
        <taxon>Viridiplantae</taxon>
        <taxon>Streptophyta</taxon>
        <taxon>Embryophyta</taxon>
        <taxon>Tracheophyta</taxon>
        <taxon>Spermatophyta</taxon>
        <taxon>Magnoliopsida</taxon>
        <taxon>Ranunculales</taxon>
        <taxon>Ranunculaceae</taxon>
        <taxon>Thalictroideae</taxon>
        <taxon>Aquilegia</taxon>
    </lineage>
</organism>
<evidence type="ECO:0000256" key="2">
    <source>
        <dbReference type="ARBA" id="ARBA00008644"/>
    </source>
</evidence>
<reference evidence="11 12" key="1">
    <citation type="submission" date="2017-09" db="EMBL/GenBank/DDBJ databases">
        <title>WGS assembly of Aquilegia coerulea Goldsmith.</title>
        <authorList>
            <person name="Hodges S."/>
            <person name="Kramer E."/>
            <person name="Nordborg M."/>
            <person name="Tomkins J."/>
            <person name="Borevitz J."/>
            <person name="Derieg N."/>
            <person name="Yan J."/>
            <person name="Mihaltcheva S."/>
            <person name="Hayes R.D."/>
            <person name="Rokhsar D."/>
        </authorList>
    </citation>
    <scope>NUCLEOTIDE SEQUENCE [LARGE SCALE GENOMIC DNA]</scope>
    <source>
        <strain evidence="12">cv. Goldsmith</strain>
    </source>
</reference>
<dbReference type="InterPro" id="IPR055430">
    <property type="entry name" value="HAT_Syf1_CNRKL1_C"/>
</dbReference>
<keyword evidence="3" id="KW-0507">mRNA processing</keyword>